<evidence type="ECO:0000256" key="4">
    <source>
        <dbReference type="ARBA" id="ARBA00022692"/>
    </source>
</evidence>
<gene>
    <name evidence="9" type="ORF">FC75_GL000671</name>
</gene>
<dbReference type="InterPro" id="IPR035906">
    <property type="entry name" value="MetI-like_sf"/>
</dbReference>
<evidence type="ECO:0000313" key="9">
    <source>
        <dbReference type="EMBL" id="KRN25309.1"/>
    </source>
</evidence>
<evidence type="ECO:0000313" key="10">
    <source>
        <dbReference type="Proteomes" id="UP000050865"/>
    </source>
</evidence>
<comment type="similarity">
    <text evidence="7">Belongs to the binding-protein-dependent transport system permease family.</text>
</comment>
<feature type="transmembrane region" description="Helical" evidence="7">
    <location>
        <begin position="278"/>
        <end position="299"/>
    </location>
</feature>
<dbReference type="CDD" id="cd06261">
    <property type="entry name" value="TM_PBP2"/>
    <property type="match status" value="1"/>
</dbReference>
<evidence type="ECO:0000256" key="5">
    <source>
        <dbReference type="ARBA" id="ARBA00022989"/>
    </source>
</evidence>
<dbReference type="PATRIC" id="fig|1423730.4.peg.701"/>
<dbReference type="Gene3D" id="1.10.3720.10">
    <property type="entry name" value="MetI-like"/>
    <property type="match status" value="1"/>
</dbReference>
<evidence type="ECO:0000256" key="2">
    <source>
        <dbReference type="ARBA" id="ARBA00022448"/>
    </source>
</evidence>
<evidence type="ECO:0000256" key="7">
    <source>
        <dbReference type="RuleBase" id="RU363032"/>
    </source>
</evidence>
<dbReference type="SUPFAM" id="SSF161098">
    <property type="entry name" value="MetI-like"/>
    <property type="match status" value="1"/>
</dbReference>
<feature type="transmembrane region" description="Helical" evidence="7">
    <location>
        <begin position="223"/>
        <end position="243"/>
    </location>
</feature>
<dbReference type="PANTHER" id="PTHR30193:SF37">
    <property type="entry name" value="INNER MEMBRANE ABC TRANSPORTER PERMEASE PROTEIN YCJO"/>
    <property type="match status" value="1"/>
</dbReference>
<keyword evidence="4 7" id="KW-0812">Transmembrane</keyword>
<dbReference type="Proteomes" id="UP000050865">
    <property type="component" value="Unassembled WGS sequence"/>
</dbReference>
<keyword evidence="9" id="KW-0762">Sugar transport</keyword>
<dbReference type="PROSITE" id="PS50928">
    <property type="entry name" value="ABC_TM1"/>
    <property type="match status" value="1"/>
</dbReference>
<organism evidence="9 10">
    <name type="scientific">Lacticaseibacillus camelliae DSM 22697 = JCM 13995</name>
    <dbReference type="NCBI Taxonomy" id="1423730"/>
    <lineage>
        <taxon>Bacteria</taxon>
        <taxon>Bacillati</taxon>
        <taxon>Bacillota</taxon>
        <taxon>Bacilli</taxon>
        <taxon>Lactobacillales</taxon>
        <taxon>Lactobacillaceae</taxon>
        <taxon>Lacticaseibacillus</taxon>
    </lineage>
</organism>
<keyword evidence="6 7" id="KW-0472">Membrane</keyword>
<proteinExistence type="inferred from homology"/>
<dbReference type="RefSeq" id="WP_056989005.1">
    <property type="nucleotide sequence ID" value="NZ_AYZJ01000014.1"/>
</dbReference>
<dbReference type="STRING" id="1423730.FC75_GL000671"/>
<feature type="transmembrane region" description="Helical" evidence="7">
    <location>
        <begin position="169"/>
        <end position="192"/>
    </location>
</feature>
<feature type="transmembrane region" description="Helical" evidence="7">
    <location>
        <begin position="120"/>
        <end position="141"/>
    </location>
</feature>
<dbReference type="InterPro" id="IPR000515">
    <property type="entry name" value="MetI-like"/>
</dbReference>
<keyword evidence="5 7" id="KW-1133">Transmembrane helix</keyword>
<dbReference type="EMBL" id="AYZJ01000014">
    <property type="protein sequence ID" value="KRN25309.1"/>
    <property type="molecule type" value="Genomic_DNA"/>
</dbReference>
<comment type="caution">
    <text evidence="9">The sequence shown here is derived from an EMBL/GenBank/DDBJ whole genome shotgun (WGS) entry which is preliminary data.</text>
</comment>
<feature type="transmembrane region" description="Helical" evidence="7">
    <location>
        <begin position="21"/>
        <end position="48"/>
    </location>
</feature>
<evidence type="ECO:0000256" key="3">
    <source>
        <dbReference type="ARBA" id="ARBA00022475"/>
    </source>
</evidence>
<evidence type="ECO:0000259" key="8">
    <source>
        <dbReference type="PROSITE" id="PS50928"/>
    </source>
</evidence>
<dbReference type="GO" id="GO:0055085">
    <property type="term" value="P:transmembrane transport"/>
    <property type="evidence" value="ECO:0007669"/>
    <property type="project" value="InterPro"/>
</dbReference>
<feature type="domain" description="ABC transmembrane type-1" evidence="8">
    <location>
        <begin position="82"/>
        <end position="299"/>
    </location>
</feature>
<sequence>MEKPIASKKPRFKLTRRQQDAIQGYGFLLPAAVIVAIFFLAAIVFALYMSVNKVNMYSQQYEFRGLQNYANIFSDGIALTALKNTALFSLVVVPIQTVFALVIAYALSSKTVRFKKVFRLIYFLPTLTSSAALTLIFMFIFNINGPINDLFTGLGVYHTPINFLQEPQYALKVIMVMNIWSTVPSFMTVYLASLVDLPDSLYEAAEIDGASAWDKLRYITIPYLRPITTYVLLMGIIGTFQMFDQAYIFSNGSGGPDNSTLTVALMVYQYAFGQMNTMGYACALAIFLAAVIYIVSRLAEKLNGGSGLKDM</sequence>
<comment type="subcellular location">
    <subcellularLocation>
        <location evidence="1 7">Cell membrane</location>
        <topology evidence="1 7">Multi-pass membrane protein</topology>
    </subcellularLocation>
</comment>
<feature type="transmembrane region" description="Helical" evidence="7">
    <location>
        <begin position="86"/>
        <end position="108"/>
    </location>
</feature>
<reference evidence="9 10" key="1">
    <citation type="journal article" date="2015" name="Genome Announc.">
        <title>Expanding the biotechnology potential of lactobacilli through comparative genomics of 213 strains and associated genera.</title>
        <authorList>
            <person name="Sun Z."/>
            <person name="Harris H.M."/>
            <person name="McCann A."/>
            <person name="Guo C."/>
            <person name="Argimon S."/>
            <person name="Zhang W."/>
            <person name="Yang X."/>
            <person name="Jeffery I.B."/>
            <person name="Cooney J.C."/>
            <person name="Kagawa T.F."/>
            <person name="Liu W."/>
            <person name="Song Y."/>
            <person name="Salvetti E."/>
            <person name="Wrobel A."/>
            <person name="Rasinkangas P."/>
            <person name="Parkhill J."/>
            <person name="Rea M.C."/>
            <person name="O'Sullivan O."/>
            <person name="Ritari J."/>
            <person name="Douillard F.P."/>
            <person name="Paul Ross R."/>
            <person name="Yang R."/>
            <person name="Briner A.E."/>
            <person name="Felis G.E."/>
            <person name="de Vos W.M."/>
            <person name="Barrangou R."/>
            <person name="Klaenhammer T.R."/>
            <person name="Caufield P.W."/>
            <person name="Cui Y."/>
            <person name="Zhang H."/>
            <person name="O'Toole P.W."/>
        </authorList>
    </citation>
    <scope>NUCLEOTIDE SEQUENCE [LARGE SCALE GENOMIC DNA]</scope>
    <source>
        <strain evidence="9 10">DSM 22697</strain>
    </source>
</reference>
<dbReference type="InterPro" id="IPR051393">
    <property type="entry name" value="ABC_transporter_permease"/>
</dbReference>
<accession>A0A0R2FLK9</accession>
<dbReference type="Pfam" id="PF00528">
    <property type="entry name" value="BPD_transp_1"/>
    <property type="match status" value="1"/>
</dbReference>
<evidence type="ECO:0000256" key="6">
    <source>
        <dbReference type="ARBA" id="ARBA00023136"/>
    </source>
</evidence>
<evidence type="ECO:0000256" key="1">
    <source>
        <dbReference type="ARBA" id="ARBA00004651"/>
    </source>
</evidence>
<keyword evidence="3" id="KW-1003">Cell membrane</keyword>
<dbReference type="GO" id="GO:0005886">
    <property type="term" value="C:plasma membrane"/>
    <property type="evidence" value="ECO:0007669"/>
    <property type="project" value="UniProtKB-SubCell"/>
</dbReference>
<dbReference type="PANTHER" id="PTHR30193">
    <property type="entry name" value="ABC TRANSPORTER PERMEASE PROTEIN"/>
    <property type="match status" value="1"/>
</dbReference>
<dbReference type="AlphaFoldDB" id="A0A0R2FLK9"/>
<keyword evidence="10" id="KW-1185">Reference proteome</keyword>
<name>A0A0R2FLK9_9LACO</name>
<protein>
    <submittedName>
        <fullName evidence="9">ABC-type sugar transport system, permease component</fullName>
    </submittedName>
</protein>
<keyword evidence="2 7" id="KW-0813">Transport</keyword>